<proteinExistence type="inferred from homology"/>
<dbReference type="EMBL" id="BAABAH010000003">
    <property type="protein sequence ID" value="GAA3810687.1"/>
    <property type="molecule type" value="Genomic_DNA"/>
</dbReference>
<evidence type="ECO:0000256" key="6">
    <source>
        <dbReference type="ARBA" id="ARBA00022989"/>
    </source>
</evidence>
<keyword evidence="8 13" id="KW-0472">Membrane</keyword>
<protein>
    <recommendedName>
        <fullName evidence="11">CDP-diacylglycerol--glycerol-3-phosphate 3-phosphatidyltransferase</fullName>
        <ecNumber evidence="11">2.7.8.5</ecNumber>
    </recommendedName>
</protein>
<evidence type="ECO:0000256" key="5">
    <source>
        <dbReference type="ARBA" id="ARBA00022692"/>
    </source>
</evidence>
<evidence type="ECO:0000256" key="7">
    <source>
        <dbReference type="ARBA" id="ARBA00023098"/>
    </source>
</evidence>
<comment type="caution">
    <text evidence="14">The sequence shown here is derived from an EMBL/GenBank/DDBJ whole genome shotgun (WGS) entry which is preliminary data.</text>
</comment>
<dbReference type="InterPro" id="IPR050324">
    <property type="entry name" value="CDP-alcohol_PTase-I"/>
</dbReference>
<dbReference type="PANTHER" id="PTHR14269:SF52">
    <property type="entry name" value="PHOSPHATIDYLGLYCEROPHOSPHATE SYNTHASE-RELATED"/>
    <property type="match status" value="1"/>
</dbReference>
<accession>A0ABP7I778</accession>
<keyword evidence="6 13" id="KW-1133">Transmembrane helix</keyword>
<keyword evidence="7" id="KW-0443">Lipid metabolism</keyword>
<evidence type="ECO:0000256" key="11">
    <source>
        <dbReference type="NCBIfam" id="TIGR00560"/>
    </source>
</evidence>
<evidence type="ECO:0000256" key="9">
    <source>
        <dbReference type="ARBA" id="ARBA00023209"/>
    </source>
</evidence>
<evidence type="ECO:0000256" key="2">
    <source>
        <dbReference type="ARBA" id="ARBA00010441"/>
    </source>
</evidence>
<dbReference type="PIRSF" id="PIRSF000847">
    <property type="entry name" value="Phos_ph_gly_syn"/>
    <property type="match status" value="1"/>
</dbReference>
<keyword evidence="5 13" id="KW-0812">Transmembrane</keyword>
<dbReference type="InterPro" id="IPR004570">
    <property type="entry name" value="Phosphatidylglycerol_P_synth"/>
</dbReference>
<dbReference type="RefSeq" id="WP_344773254.1">
    <property type="nucleotide sequence ID" value="NZ_BAABAH010000003.1"/>
</dbReference>
<dbReference type="InterPro" id="IPR043130">
    <property type="entry name" value="CDP-OH_PTrfase_TM_dom"/>
</dbReference>
<evidence type="ECO:0000256" key="12">
    <source>
        <dbReference type="RuleBase" id="RU003750"/>
    </source>
</evidence>
<evidence type="ECO:0000256" key="13">
    <source>
        <dbReference type="SAM" id="Phobius"/>
    </source>
</evidence>
<feature type="transmembrane region" description="Helical" evidence="13">
    <location>
        <begin position="173"/>
        <end position="197"/>
    </location>
</feature>
<keyword evidence="4 12" id="KW-0808">Transferase</keyword>
<evidence type="ECO:0000256" key="4">
    <source>
        <dbReference type="ARBA" id="ARBA00022679"/>
    </source>
</evidence>
<dbReference type="Gene3D" id="1.20.120.1760">
    <property type="match status" value="1"/>
</dbReference>
<dbReference type="Proteomes" id="UP001501821">
    <property type="component" value="Unassembled WGS sequence"/>
</dbReference>
<keyword evidence="9" id="KW-0594">Phospholipid biosynthesis</keyword>
<evidence type="ECO:0000256" key="8">
    <source>
        <dbReference type="ARBA" id="ARBA00023136"/>
    </source>
</evidence>
<dbReference type="Pfam" id="PF01066">
    <property type="entry name" value="CDP-OH_P_transf"/>
    <property type="match status" value="1"/>
</dbReference>
<gene>
    <name evidence="14" type="primary">pgsA</name>
    <name evidence="14" type="ORF">GCM10022242_11550</name>
</gene>
<evidence type="ECO:0000256" key="1">
    <source>
        <dbReference type="ARBA" id="ARBA00004141"/>
    </source>
</evidence>
<name>A0ABP7I778_9ACTN</name>
<keyword evidence="10" id="KW-1208">Phospholipid metabolism</keyword>
<dbReference type="InterPro" id="IPR048254">
    <property type="entry name" value="CDP_ALCOHOL_P_TRANSF_CS"/>
</dbReference>
<reference evidence="15" key="1">
    <citation type="journal article" date="2019" name="Int. J. Syst. Evol. Microbiol.">
        <title>The Global Catalogue of Microorganisms (GCM) 10K type strain sequencing project: providing services to taxonomists for standard genome sequencing and annotation.</title>
        <authorList>
            <consortium name="The Broad Institute Genomics Platform"/>
            <consortium name="The Broad Institute Genome Sequencing Center for Infectious Disease"/>
            <person name="Wu L."/>
            <person name="Ma J."/>
        </authorList>
    </citation>
    <scope>NUCLEOTIDE SEQUENCE [LARGE SCALE GENOMIC DNA]</scope>
    <source>
        <strain evidence="15">JCM 16953</strain>
    </source>
</reference>
<evidence type="ECO:0000313" key="15">
    <source>
        <dbReference type="Proteomes" id="UP001501821"/>
    </source>
</evidence>
<comment type="subcellular location">
    <subcellularLocation>
        <location evidence="1">Membrane</location>
        <topology evidence="1">Multi-pass membrane protein</topology>
    </subcellularLocation>
</comment>
<keyword evidence="3" id="KW-0444">Lipid biosynthesis</keyword>
<comment type="similarity">
    <text evidence="2 12">Belongs to the CDP-alcohol phosphatidyltransferase class-I family.</text>
</comment>
<sequence length="216" mass="23849">MSETNDTGTAAPAPVSNWNVPNALTTLRIVMVPFYGWALLVDGGDSVAWRCVAWFIFGVAMITDKVDGDIARKRNLITNFGKIADPIADKAITGMAFIGLAIIIDTWWMWAITVVVLVREWTVTLLRLSILKRVVVPAAQSGKVKTAAQAVGLGLLTLPLLEVDGWLDVPGEVVYGFALVILGIAVVLTITSGYEFFREVWRQRHEIREKSPERRK</sequence>
<evidence type="ECO:0000256" key="3">
    <source>
        <dbReference type="ARBA" id="ARBA00022516"/>
    </source>
</evidence>
<organism evidence="14 15">
    <name type="scientific">Nocardioides panacisoli</name>
    <dbReference type="NCBI Taxonomy" id="627624"/>
    <lineage>
        <taxon>Bacteria</taxon>
        <taxon>Bacillati</taxon>
        <taxon>Actinomycetota</taxon>
        <taxon>Actinomycetes</taxon>
        <taxon>Propionibacteriales</taxon>
        <taxon>Nocardioidaceae</taxon>
        <taxon>Nocardioides</taxon>
    </lineage>
</organism>
<dbReference type="NCBIfam" id="TIGR00560">
    <property type="entry name" value="pgsA"/>
    <property type="match status" value="1"/>
</dbReference>
<evidence type="ECO:0000313" key="14">
    <source>
        <dbReference type="EMBL" id="GAA3810687.1"/>
    </source>
</evidence>
<dbReference type="PANTHER" id="PTHR14269">
    <property type="entry name" value="CDP-DIACYLGLYCEROL--GLYCEROL-3-PHOSPHATE 3-PHOSPHATIDYLTRANSFERASE-RELATED"/>
    <property type="match status" value="1"/>
</dbReference>
<dbReference type="EC" id="2.7.8.5" evidence="11"/>
<evidence type="ECO:0000256" key="10">
    <source>
        <dbReference type="ARBA" id="ARBA00023264"/>
    </source>
</evidence>
<keyword evidence="15" id="KW-1185">Reference proteome</keyword>
<dbReference type="InterPro" id="IPR000462">
    <property type="entry name" value="CDP-OH_P_trans"/>
</dbReference>
<dbReference type="PROSITE" id="PS00379">
    <property type="entry name" value="CDP_ALCOHOL_P_TRANSF"/>
    <property type="match status" value="1"/>
</dbReference>